<evidence type="ECO:0008006" key="3">
    <source>
        <dbReference type="Google" id="ProtNLM"/>
    </source>
</evidence>
<organism evidence="1 2">
    <name type="scientific">Rubrivivax gelatinosus</name>
    <name type="common">Rhodocyclus gelatinosus</name>
    <name type="synonym">Rhodopseudomonas gelatinosa</name>
    <dbReference type="NCBI Taxonomy" id="28068"/>
    <lineage>
        <taxon>Bacteria</taxon>
        <taxon>Pseudomonadati</taxon>
        <taxon>Pseudomonadota</taxon>
        <taxon>Betaproteobacteria</taxon>
        <taxon>Burkholderiales</taxon>
        <taxon>Sphaerotilaceae</taxon>
        <taxon>Rubrivivax</taxon>
    </lineage>
</organism>
<reference evidence="1" key="2">
    <citation type="journal article" date="2020" name="Microorganisms">
        <title>Osmotic Adaptation and Compatible Solute Biosynthesis of Phototrophic Bacteria as Revealed from Genome Analyses.</title>
        <authorList>
            <person name="Imhoff J.F."/>
            <person name="Rahn T."/>
            <person name="Kunzel S."/>
            <person name="Keller A."/>
            <person name="Neulinger S.C."/>
        </authorList>
    </citation>
    <scope>NUCLEOTIDE SEQUENCE</scope>
    <source>
        <strain evidence="1">IM 151</strain>
    </source>
</reference>
<name>A0ABS1DY26_RUBGE</name>
<comment type="caution">
    <text evidence="1">The sequence shown here is derived from an EMBL/GenBank/DDBJ whole genome shotgun (WGS) entry which is preliminary data.</text>
</comment>
<keyword evidence="2" id="KW-1185">Reference proteome</keyword>
<dbReference type="Proteomes" id="UP001041814">
    <property type="component" value="Unassembled WGS sequence"/>
</dbReference>
<sequence>MLEPLLVDEHTLAAAIGMSVAWLRADRRGKRLVPVVRLGSAVRYSPSAVRAALAARQEGGGR</sequence>
<evidence type="ECO:0000313" key="1">
    <source>
        <dbReference type="EMBL" id="MBK1714644.1"/>
    </source>
</evidence>
<protein>
    <recommendedName>
        <fullName evidence="3">Helix-turn-helix domain-containing protein</fullName>
    </recommendedName>
</protein>
<evidence type="ECO:0000313" key="2">
    <source>
        <dbReference type="Proteomes" id="UP001041814"/>
    </source>
</evidence>
<proteinExistence type="predicted"/>
<dbReference type="EMBL" id="NRRU01000075">
    <property type="protein sequence ID" value="MBK1714644.1"/>
    <property type="molecule type" value="Genomic_DNA"/>
</dbReference>
<reference evidence="1" key="1">
    <citation type="submission" date="2017-08" db="EMBL/GenBank/DDBJ databases">
        <authorList>
            <person name="Imhoff J.F."/>
            <person name="Rahn T."/>
            <person name="Kuenzel S."/>
            <person name="Neulinger S.C."/>
        </authorList>
    </citation>
    <scope>NUCLEOTIDE SEQUENCE</scope>
    <source>
        <strain evidence="1">IM 151</strain>
    </source>
</reference>
<accession>A0ABS1DY26</accession>
<gene>
    <name evidence="1" type="ORF">CKO43_17900</name>
</gene>